<gene>
    <name evidence="1" type="ORF">KGQ19_08760</name>
</gene>
<reference evidence="1 2" key="1">
    <citation type="submission" date="2020-02" db="EMBL/GenBank/DDBJ databases">
        <title>Acidophilic actinobacteria isolated from forest soil.</title>
        <authorList>
            <person name="Golinska P."/>
        </authorList>
    </citation>
    <scope>NUCLEOTIDE SEQUENCE [LARGE SCALE GENOMIC DNA]</scope>
    <source>
        <strain evidence="1 2">NL8</strain>
    </source>
</reference>
<dbReference type="Proteomes" id="UP000730482">
    <property type="component" value="Unassembled WGS sequence"/>
</dbReference>
<comment type="caution">
    <text evidence="1">The sequence shown here is derived from an EMBL/GenBank/DDBJ whole genome shotgun (WGS) entry which is preliminary data.</text>
</comment>
<name>A0ABS5KLP0_9ACTN</name>
<dbReference type="RefSeq" id="WP_212008566.1">
    <property type="nucleotide sequence ID" value="NZ_JAAFYZ010000020.1"/>
</dbReference>
<evidence type="ECO:0008006" key="3">
    <source>
        <dbReference type="Google" id="ProtNLM"/>
    </source>
</evidence>
<evidence type="ECO:0000313" key="1">
    <source>
        <dbReference type="EMBL" id="MBS2546958.1"/>
    </source>
</evidence>
<protein>
    <recommendedName>
        <fullName evidence="3">Helix-turn-helix domain-containing protein</fullName>
    </recommendedName>
</protein>
<organism evidence="1 2">
    <name type="scientific">Catenulispora pinistramenti</name>
    <dbReference type="NCBI Taxonomy" id="2705254"/>
    <lineage>
        <taxon>Bacteria</taxon>
        <taxon>Bacillati</taxon>
        <taxon>Actinomycetota</taxon>
        <taxon>Actinomycetes</taxon>
        <taxon>Catenulisporales</taxon>
        <taxon>Catenulisporaceae</taxon>
        <taxon>Catenulispora</taxon>
    </lineage>
</organism>
<keyword evidence="2" id="KW-1185">Reference proteome</keyword>
<proteinExistence type="predicted"/>
<accession>A0ABS5KLP0</accession>
<sequence length="67" mass="7902">MPRIELLSLKQLLAELGDDEENPLPKSTYYDWDARGVAPRSFKLPNGRLRFRRTEVDRWIEQREAAS</sequence>
<evidence type="ECO:0000313" key="2">
    <source>
        <dbReference type="Proteomes" id="UP000730482"/>
    </source>
</evidence>
<dbReference type="EMBL" id="JAAFYZ010000020">
    <property type="protein sequence ID" value="MBS2546958.1"/>
    <property type="molecule type" value="Genomic_DNA"/>
</dbReference>